<reference evidence="4" key="1">
    <citation type="submission" date="2017-09" db="EMBL/GenBank/DDBJ databases">
        <title>Depth-based differentiation of microbial function through sediment-hosted aquifers and enrichment of novel symbionts in the deep terrestrial subsurface.</title>
        <authorList>
            <person name="Probst A.J."/>
            <person name="Ladd B."/>
            <person name="Jarett J.K."/>
            <person name="Geller-Mcgrath D.E."/>
            <person name="Sieber C.M.K."/>
            <person name="Emerson J.B."/>
            <person name="Anantharaman K."/>
            <person name="Thomas B.C."/>
            <person name="Malmstrom R."/>
            <person name="Stieglmeier M."/>
            <person name="Klingl A."/>
            <person name="Woyke T."/>
            <person name="Ryan C.M."/>
            <person name="Banfield J.F."/>
        </authorList>
    </citation>
    <scope>NUCLEOTIDE SEQUENCE [LARGE SCALE GENOMIC DNA]</scope>
</reference>
<keyword evidence="1" id="KW-0472">Membrane</keyword>
<comment type="caution">
    <text evidence="3">The sequence shown here is derived from an EMBL/GenBank/DDBJ whole genome shotgun (WGS) entry which is preliminary data.</text>
</comment>
<feature type="transmembrane region" description="Helical" evidence="1">
    <location>
        <begin position="59"/>
        <end position="86"/>
    </location>
</feature>
<keyword evidence="1" id="KW-0812">Transmembrane</keyword>
<name>A0A2M7SF80_9BACT</name>
<dbReference type="AlphaFoldDB" id="A0A2M7SF80"/>
<evidence type="ECO:0000256" key="1">
    <source>
        <dbReference type="SAM" id="Phobius"/>
    </source>
</evidence>
<keyword evidence="1" id="KW-1133">Transmembrane helix</keyword>
<dbReference type="GO" id="GO:0016020">
    <property type="term" value="C:membrane"/>
    <property type="evidence" value="ECO:0007669"/>
    <property type="project" value="InterPro"/>
</dbReference>
<dbReference type="SUPFAM" id="SSF158472">
    <property type="entry name" value="HAMP domain-like"/>
    <property type="match status" value="1"/>
</dbReference>
<accession>A0A2M7SF80</accession>
<organism evidence="3 4">
    <name type="scientific">Candidatus Desantisbacteria bacterium CG_4_10_14_0_8_um_filter_48_22</name>
    <dbReference type="NCBI Taxonomy" id="1974543"/>
    <lineage>
        <taxon>Bacteria</taxon>
        <taxon>Candidatus Desantisiibacteriota</taxon>
    </lineage>
</organism>
<dbReference type="PROSITE" id="PS50885">
    <property type="entry name" value="HAMP"/>
    <property type="match status" value="1"/>
</dbReference>
<evidence type="ECO:0000259" key="2">
    <source>
        <dbReference type="PROSITE" id="PS50885"/>
    </source>
</evidence>
<feature type="domain" description="HAMP" evidence="2">
    <location>
        <begin position="88"/>
        <end position="141"/>
    </location>
</feature>
<dbReference type="EMBL" id="PFMR01000031">
    <property type="protein sequence ID" value="PIZ18158.1"/>
    <property type="molecule type" value="Genomic_DNA"/>
</dbReference>
<gene>
    <name evidence="3" type="ORF">COY52_00945</name>
</gene>
<protein>
    <recommendedName>
        <fullName evidence="2">HAMP domain-containing protein</fullName>
    </recommendedName>
</protein>
<evidence type="ECO:0000313" key="3">
    <source>
        <dbReference type="EMBL" id="PIZ18158.1"/>
    </source>
</evidence>
<dbReference type="CDD" id="cd06225">
    <property type="entry name" value="HAMP"/>
    <property type="match status" value="1"/>
</dbReference>
<dbReference type="Gene3D" id="6.10.340.10">
    <property type="match status" value="1"/>
</dbReference>
<feature type="transmembrane region" description="Helical" evidence="1">
    <location>
        <begin position="20"/>
        <end position="39"/>
    </location>
</feature>
<proteinExistence type="predicted"/>
<dbReference type="InterPro" id="IPR003660">
    <property type="entry name" value="HAMP_dom"/>
</dbReference>
<dbReference type="GO" id="GO:0007165">
    <property type="term" value="P:signal transduction"/>
    <property type="evidence" value="ECO:0007669"/>
    <property type="project" value="InterPro"/>
</dbReference>
<dbReference type="Proteomes" id="UP000229307">
    <property type="component" value="Unassembled WGS sequence"/>
</dbReference>
<sequence>MKQLFKRRQYIVKKGFQFRYTIFILFWILLTILLVYTTVDALLPPLLAKLNIPERNIGFVLQAFQFSISWKLIILIVLAVLASILISHKIAGPLYRIERNLKEAVGSGDLTHVIILRKGDELEDLVRSINQMICGLKEIVKEDRELAKEITLIAGELEADIKRKEISLENAVDIEKKLGMVKEKLQVLTARYKIEKPA</sequence>
<evidence type="ECO:0000313" key="4">
    <source>
        <dbReference type="Proteomes" id="UP000229307"/>
    </source>
</evidence>